<dbReference type="PANTHER" id="PTHR30532:SF24">
    <property type="entry name" value="FERRIC ENTEROBACTIN-BINDING PERIPLASMIC PROTEIN FEPB"/>
    <property type="match status" value="1"/>
</dbReference>
<proteinExistence type="inferred from homology"/>
<comment type="similarity">
    <text evidence="2">Belongs to the bacterial solute-binding protein 8 family.</text>
</comment>
<evidence type="ECO:0000259" key="6">
    <source>
        <dbReference type="PROSITE" id="PS50983"/>
    </source>
</evidence>
<evidence type="ECO:0000256" key="5">
    <source>
        <dbReference type="SAM" id="SignalP"/>
    </source>
</evidence>
<dbReference type="EMBL" id="JBHSFQ010000035">
    <property type="protein sequence ID" value="MFC4565306.1"/>
    <property type="molecule type" value="Genomic_DNA"/>
</dbReference>
<evidence type="ECO:0000313" key="7">
    <source>
        <dbReference type="EMBL" id="MFC4565306.1"/>
    </source>
</evidence>
<sequence>MTPSPSPLTPRRRALGGATGALASLALLIAATGCGAAGGTEESPGASADGAFPVTIEHKFGDTEITGRPERVVTVGLTDQDALLALGVVPVATTGWIGDYPGQIGPWAQEALGDAEPPEVLDSSDGPQVERIASLEPDLILSLYGGLTRNQYDLLSQIAPTVAQPGEYPDYAIPWQELTGKVGAAVGESGRAEEIIADVDAQIAAAREEHPEFEGASAVMATTWEGYFVYGSEDPRSRLLTDLGFALPEGLDAAIGDAFGANISAERADLLDTDAVVWLAADSPVDREELHGSDVYGSLDVVGEGREVFIDEGSDYGSSISFVSALSLPYQLERLVPQLAAAVDGDPGTAVEDDS</sequence>
<comment type="caution">
    <text evidence="7">The sequence shown here is derived from an EMBL/GenBank/DDBJ whole genome shotgun (WGS) entry which is preliminary data.</text>
</comment>
<evidence type="ECO:0000313" key="8">
    <source>
        <dbReference type="Proteomes" id="UP001595923"/>
    </source>
</evidence>
<organism evidence="7 8">
    <name type="scientific">Nocardiopsis mangrovi</name>
    <dbReference type="NCBI Taxonomy" id="1179818"/>
    <lineage>
        <taxon>Bacteria</taxon>
        <taxon>Bacillati</taxon>
        <taxon>Actinomycetota</taxon>
        <taxon>Actinomycetes</taxon>
        <taxon>Streptosporangiales</taxon>
        <taxon>Nocardiopsidaceae</taxon>
        <taxon>Nocardiopsis</taxon>
    </lineage>
</organism>
<reference evidence="8" key="1">
    <citation type="journal article" date="2019" name="Int. J. Syst. Evol. Microbiol.">
        <title>The Global Catalogue of Microorganisms (GCM) 10K type strain sequencing project: providing services to taxonomists for standard genome sequencing and annotation.</title>
        <authorList>
            <consortium name="The Broad Institute Genomics Platform"/>
            <consortium name="The Broad Institute Genome Sequencing Center for Infectious Disease"/>
            <person name="Wu L."/>
            <person name="Ma J."/>
        </authorList>
    </citation>
    <scope>NUCLEOTIDE SEQUENCE [LARGE SCALE GENOMIC DNA]</scope>
    <source>
        <strain evidence="8">XZYJ18</strain>
    </source>
</reference>
<dbReference type="RefSeq" id="WP_378579116.1">
    <property type="nucleotide sequence ID" value="NZ_JBHSFQ010000035.1"/>
</dbReference>
<dbReference type="InterPro" id="IPR051313">
    <property type="entry name" value="Bact_iron-sidero_bind"/>
</dbReference>
<dbReference type="Proteomes" id="UP001595923">
    <property type="component" value="Unassembled WGS sequence"/>
</dbReference>
<protein>
    <submittedName>
        <fullName evidence="7">Iron-siderophore ABC transporter substrate-binding protein</fullName>
    </submittedName>
</protein>
<evidence type="ECO:0000256" key="1">
    <source>
        <dbReference type="ARBA" id="ARBA00004196"/>
    </source>
</evidence>
<comment type="subcellular location">
    <subcellularLocation>
        <location evidence="1">Cell envelope</location>
    </subcellularLocation>
</comment>
<dbReference type="PANTHER" id="PTHR30532">
    <property type="entry name" value="IRON III DICITRATE-BINDING PERIPLASMIC PROTEIN"/>
    <property type="match status" value="1"/>
</dbReference>
<dbReference type="InterPro" id="IPR002491">
    <property type="entry name" value="ABC_transptr_periplasmic_BD"/>
</dbReference>
<dbReference type="PROSITE" id="PS50983">
    <property type="entry name" value="FE_B12_PBP"/>
    <property type="match status" value="1"/>
</dbReference>
<feature type="chain" id="PRO_5045141689" evidence="5">
    <location>
        <begin position="37"/>
        <end position="355"/>
    </location>
</feature>
<name>A0ABV9E2C9_9ACTN</name>
<keyword evidence="3" id="KW-0813">Transport</keyword>
<evidence type="ECO:0000256" key="2">
    <source>
        <dbReference type="ARBA" id="ARBA00008814"/>
    </source>
</evidence>
<dbReference type="Gene3D" id="3.40.50.1980">
    <property type="entry name" value="Nitrogenase molybdenum iron protein domain"/>
    <property type="match status" value="2"/>
</dbReference>
<dbReference type="Pfam" id="PF01497">
    <property type="entry name" value="Peripla_BP_2"/>
    <property type="match status" value="1"/>
</dbReference>
<feature type="signal peptide" evidence="5">
    <location>
        <begin position="1"/>
        <end position="36"/>
    </location>
</feature>
<gene>
    <name evidence="7" type="ORF">ACFO4E_25915</name>
</gene>
<evidence type="ECO:0000256" key="3">
    <source>
        <dbReference type="ARBA" id="ARBA00022448"/>
    </source>
</evidence>
<feature type="domain" description="Fe/B12 periplasmic-binding" evidence="6">
    <location>
        <begin position="71"/>
        <end position="343"/>
    </location>
</feature>
<dbReference type="PROSITE" id="PS51318">
    <property type="entry name" value="TAT"/>
    <property type="match status" value="1"/>
</dbReference>
<accession>A0ABV9E2C9</accession>
<keyword evidence="4 5" id="KW-0732">Signal</keyword>
<keyword evidence="8" id="KW-1185">Reference proteome</keyword>
<dbReference type="SUPFAM" id="SSF53807">
    <property type="entry name" value="Helical backbone' metal receptor"/>
    <property type="match status" value="1"/>
</dbReference>
<dbReference type="CDD" id="cd01146">
    <property type="entry name" value="FhuD"/>
    <property type="match status" value="1"/>
</dbReference>
<dbReference type="InterPro" id="IPR006311">
    <property type="entry name" value="TAT_signal"/>
</dbReference>
<evidence type="ECO:0000256" key="4">
    <source>
        <dbReference type="ARBA" id="ARBA00022729"/>
    </source>
</evidence>